<organism evidence="1">
    <name type="scientific">Rhizophora mucronata</name>
    <name type="common">Asiatic mangrove</name>
    <dbReference type="NCBI Taxonomy" id="61149"/>
    <lineage>
        <taxon>Eukaryota</taxon>
        <taxon>Viridiplantae</taxon>
        <taxon>Streptophyta</taxon>
        <taxon>Embryophyta</taxon>
        <taxon>Tracheophyta</taxon>
        <taxon>Spermatophyta</taxon>
        <taxon>Magnoliopsida</taxon>
        <taxon>eudicotyledons</taxon>
        <taxon>Gunneridae</taxon>
        <taxon>Pentapetalae</taxon>
        <taxon>rosids</taxon>
        <taxon>fabids</taxon>
        <taxon>Malpighiales</taxon>
        <taxon>Rhizophoraceae</taxon>
        <taxon>Rhizophora</taxon>
    </lineage>
</organism>
<sequence>MAPGGKRHPTHFPCSLLQCLCRNLGFGNGGSFAPFLSMVSNYFFCLFAFCP</sequence>
<accession>A0A2P2P695</accession>
<name>A0A2P2P695_RHIMU</name>
<dbReference type="AlphaFoldDB" id="A0A2P2P695"/>
<dbReference type="EMBL" id="GGEC01069743">
    <property type="protein sequence ID" value="MBX50227.1"/>
    <property type="molecule type" value="Transcribed_RNA"/>
</dbReference>
<evidence type="ECO:0000313" key="1">
    <source>
        <dbReference type="EMBL" id="MBX50227.1"/>
    </source>
</evidence>
<proteinExistence type="predicted"/>
<reference evidence="1" key="1">
    <citation type="submission" date="2018-02" db="EMBL/GenBank/DDBJ databases">
        <title>Rhizophora mucronata_Transcriptome.</title>
        <authorList>
            <person name="Meera S.P."/>
            <person name="Sreeshan A."/>
            <person name="Augustine A."/>
        </authorList>
    </citation>
    <scope>NUCLEOTIDE SEQUENCE</scope>
    <source>
        <tissue evidence="1">Leaf</tissue>
    </source>
</reference>
<protein>
    <submittedName>
        <fullName evidence="1">Uncharacterized protein</fullName>
    </submittedName>
</protein>